<sequence>MLLHLMRQCAGQHVPIASYKYCSCQRILTENLQKIPVRVLLIPIPRGWALDEAFSSLFQCGAPEVGDFNRQKRINETY</sequence>
<evidence type="ECO:0000313" key="1">
    <source>
        <dbReference type="EMBL" id="TWU21354.1"/>
    </source>
</evidence>
<keyword evidence="2" id="KW-1185">Reference proteome</keyword>
<dbReference type="AlphaFoldDB" id="A0A5C6CD08"/>
<name>A0A5C6CD08_9BACT</name>
<organism evidence="1 2">
    <name type="scientific">Bythopirellula polymerisocia</name>
    <dbReference type="NCBI Taxonomy" id="2528003"/>
    <lineage>
        <taxon>Bacteria</taxon>
        <taxon>Pseudomonadati</taxon>
        <taxon>Planctomycetota</taxon>
        <taxon>Planctomycetia</taxon>
        <taxon>Pirellulales</taxon>
        <taxon>Lacipirellulaceae</taxon>
        <taxon>Bythopirellula</taxon>
    </lineage>
</organism>
<dbReference type="Proteomes" id="UP000318437">
    <property type="component" value="Unassembled WGS sequence"/>
</dbReference>
<reference evidence="1 2" key="1">
    <citation type="submission" date="2019-02" db="EMBL/GenBank/DDBJ databases">
        <title>Deep-cultivation of Planctomycetes and their phenomic and genomic characterization uncovers novel biology.</title>
        <authorList>
            <person name="Wiegand S."/>
            <person name="Jogler M."/>
            <person name="Boedeker C."/>
            <person name="Pinto D."/>
            <person name="Vollmers J."/>
            <person name="Rivas-Marin E."/>
            <person name="Kohn T."/>
            <person name="Peeters S.H."/>
            <person name="Heuer A."/>
            <person name="Rast P."/>
            <person name="Oberbeckmann S."/>
            <person name="Bunk B."/>
            <person name="Jeske O."/>
            <person name="Meyerdierks A."/>
            <person name="Storesund J.E."/>
            <person name="Kallscheuer N."/>
            <person name="Luecker S."/>
            <person name="Lage O.M."/>
            <person name="Pohl T."/>
            <person name="Merkel B.J."/>
            <person name="Hornburger P."/>
            <person name="Mueller R.-W."/>
            <person name="Bruemmer F."/>
            <person name="Labrenz M."/>
            <person name="Spormann A.M."/>
            <person name="Op Den Camp H."/>
            <person name="Overmann J."/>
            <person name="Amann R."/>
            <person name="Jetten M.S.M."/>
            <person name="Mascher T."/>
            <person name="Medema M.H."/>
            <person name="Devos D.P."/>
            <person name="Kaster A.-K."/>
            <person name="Ovreas L."/>
            <person name="Rohde M."/>
            <person name="Galperin M.Y."/>
            <person name="Jogler C."/>
        </authorList>
    </citation>
    <scope>NUCLEOTIDE SEQUENCE [LARGE SCALE GENOMIC DNA]</scope>
    <source>
        <strain evidence="1 2">Pla144</strain>
    </source>
</reference>
<evidence type="ECO:0000313" key="2">
    <source>
        <dbReference type="Proteomes" id="UP000318437"/>
    </source>
</evidence>
<gene>
    <name evidence="1" type="ORF">Pla144_45740</name>
</gene>
<proteinExistence type="predicted"/>
<accession>A0A5C6CD08</accession>
<dbReference type="EMBL" id="SJPS01000010">
    <property type="protein sequence ID" value="TWU21354.1"/>
    <property type="molecule type" value="Genomic_DNA"/>
</dbReference>
<comment type="caution">
    <text evidence="1">The sequence shown here is derived from an EMBL/GenBank/DDBJ whole genome shotgun (WGS) entry which is preliminary data.</text>
</comment>
<protein>
    <submittedName>
        <fullName evidence="1">Uncharacterized protein</fullName>
    </submittedName>
</protein>